<comment type="caution">
    <text evidence="1">The sequence shown here is derived from an EMBL/GenBank/DDBJ whole genome shotgun (WGS) entry which is preliminary data.</text>
</comment>
<protein>
    <recommendedName>
        <fullName evidence="3">Sialate O-acetylesterase domain-containing protein</fullName>
    </recommendedName>
</protein>
<evidence type="ECO:0008006" key="3">
    <source>
        <dbReference type="Google" id="ProtNLM"/>
    </source>
</evidence>
<accession>A0A926EJS0</accession>
<dbReference type="Gene3D" id="3.40.50.1110">
    <property type="entry name" value="SGNH hydrolase"/>
    <property type="match status" value="1"/>
</dbReference>
<proteinExistence type="predicted"/>
<sequence length="289" mass="33408">MKWEMKKDVPVLIVCGQSNAHGHGTRLATHEMIMEPLRNVWGLDREKNQAYGLSQVVWSGFTSYGMNLGEVQDHTCCLATEFARSWQACIDEGMELPDLYIIQMSIGGQGIAKYEKGDNNMWYPNRPHIMRNGVLGQVDISLYPLAMKILPLAMRSIKNQGYTPRVIGFHWNQWETEVDTGGIAVEEARQNYKILFDGFRKAIGQSFPIYLYRPLSDVYNNPEGVESITRLFNELIQEDDYMKMIDVSQSELFDESRLDKGIFQNDLVHYTAKVQRWFARYQWASLENK</sequence>
<keyword evidence="2" id="KW-1185">Reference proteome</keyword>
<dbReference type="Proteomes" id="UP000655830">
    <property type="component" value="Unassembled WGS sequence"/>
</dbReference>
<dbReference type="RefSeq" id="WP_249333662.1">
    <property type="nucleotide sequence ID" value="NZ_JACRSY010000033.1"/>
</dbReference>
<evidence type="ECO:0000313" key="2">
    <source>
        <dbReference type="Proteomes" id="UP000655830"/>
    </source>
</evidence>
<dbReference type="AlphaFoldDB" id="A0A926EJS0"/>
<organism evidence="1 2">
    <name type="scientific">Zhenhengia yiwuensis</name>
    <dbReference type="NCBI Taxonomy" id="2763666"/>
    <lineage>
        <taxon>Bacteria</taxon>
        <taxon>Bacillati</taxon>
        <taxon>Bacillota</taxon>
        <taxon>Clostridia</taxon>
        <taxon>Lachnospirales</taxon>
        <taxon>Lachnospiraceae</taxon>
        <taxon>Zhenhengia</taxon>
    </lineage>
</organism>
<reference evidence="1" key="1">
    <citation type="submission" date="2020-08" db="EMBL/GenBank/DDBJ databases">
        <title>Genome public.</title>
        <authorList>
            <person name="Liu C."/>
            <person name="Sun Q."/>
        </authorList>
    </citation>
    <scope>NUCLEOTIDE SEQUENCE</scope>
    <source>
        <strain evidence="1">NSJ-12</strain>
    </source>
</reference>
<dbReference type="InterPro" id="IPR036514">
    <property type="entry name" value="SGNH_hydro_sf"/>
</dbReference>
<evidence type="ECO:0000313" key="1">
    <source>
        <dbReference type="EMBL" id="MBC8580981.1"/>
    </source>
</evidence>
<dbReference type="EMBL" id="JACRSY010000033">
    <property type="protein sequence ID" value="MBC8580981.1"/>
    <property type="molecule type" value="Genomic_DNA"/>
</dbReference>
<gene>
    <name evidence="1" type="ORF">H8718_15795</name>
</gene>
<dbReference type="SUPFAM" id="SSF52266">
    <property type="entry name" value="SGNH hydrolase"/>
    <property type="match status" value="1"/>
</dbReference>
<name>A0A926EJS0_9FIRM</name>